<accession>A0A9P5ZMN0</accession>
<sequence length="149" mass="16209">MLLGMLGGTCTSLRANAYPIQNANFLDPQLITFMFIPAVCVPPATTAQMPSRVYMHDRDVPPPISSIVVASAKVFPISMETAIANHSSNGQRSHNPNGSLRQTRRQSIGNARPLHHIRTQKFDSTPSNAPSLATTYHAKRAAEITSKTK</sequence>
<name>A0A9P5ZMN0_PLEER</name>
<reference evidence="1" key="1">
    <citation type="submission" date="2020-11" db="EMBL/GenBank/DDBJ databases">
        <authorList>
            <consortium name="DOE Joint Genome Institute"/>
            <person name="Ahrendt S."/>
            <person name="Riley R."/>
            <person name="Andreopoulos W."/>
            <person name="Labutti K."/>
            <person name="Pangilinan J."/>
            <person name="Ruiz-Duenas F.J."/>
            <person name="Barrasa J.M."/>
            <person name="Sanchez-Garcia M."/>
            <person name="Camarero S."/>
            <person name="Miyauchi S."/>
            <person name="Serrano A."/>
            <person name="Linde D."/>
            <person name="Babiker R."/>
            <person name="Drula E."/>
            <person name="Ayuso-Fernandez I."/>
            <person name="Pacheco R."/>
            <person name="Padilla G."/>
            <person name="Ferreira P."/>
            <person name="Barriuso J."/>
            <person name="Kellner H."/>
            <person name="Castanera R."/>
            <person name="Alfaro M."/>
            <person name="Ramirez L."/>
            <person name="Pisabarro A.G."/>
            <person name="Kuo A."/>
            <person name="Tritt A."/>
            <person name="Lipzen A."/>
            <person name="He G."/>
            <person name="Yan M."/>
            <person name="Ng V."/>
            <person name="Cullen D."/>
            <person name="Martin F."/>
            <person name="Rosso M.-N."/>
            <person name="Henrissat B."/>
            <person name="Hibbett D."/>
            <person name="Martinez A.T."/>
            <person name="Grigoriev I.V."/>
        </authorList>
    </citation>
    <scope>NUCLEOTIDE SEQUENCE</scope>
    <source>
        <strain evidence="1">ATCC 90797</strain>
    </source>
</reference>
<dbReference type="EMBL" id="MU154648">
    <property type="protein sequence ID" value="KAF9490175.1"/>
    <property type="molecule type" value="Genomic_DNA"/>
</dbReference>
<evidence type="ECO:0000313" key="1">
    <source>
        <dbReference type="EMBL" id="KAF9490175.1"/>
    </source>
</evidence>
<protein>
    <submittedName>
        <fullName evidence="1">Uncharacterized protein</fullName>
    </submittedName>
</protein>
<keyword evidence="2" id="KW-1185">Reference proteome</keyword>
<gene>
    <name evidence="1" type="ORF">BDN71DRAFT_1454914</name>
</gene>
<organism evidence="1 2">
    <name type="scientific">Pleurotus eryngii</name>
    <name type="common">Boletus of the steppes</name>
    <dbReference type="NCBI Taxonomy" id="5323"/>
    <lineage>
        <taxon>Eukaryota</taxon>
        <taxon>Fungi</taxon>
        <taxon>Dikarya</taxon>
        <taxon>Basidiomycota</taxon>
        <taxon>Agaricomycotina</taxon>
        <taxon>Agaricomycetes</taxon>
        <taxon>Agaricomycetidae</taxon>
        <taxon>Agaricales</taxon>
        <taxon>Pleurotineae</taxon>
        <taxon>Pleurotaceae</taxon>
        <taxon>Pleurotus</taxon>
    </lineage>
</organism>
<proteinExistence type="predicted"/>
<dbReference type="Proteomes" id="UP000807025">
    <property type="component" value="Unassembled WGS sequence"/>
</dbReference>
<evidence type="ECO:0000313" key="2">
    <source>
        <dbReference type="Proteomes" id="UP000807025"/>
    </source>
</evidence>
<dbReference type="AlphaFoldDB" id="A0A9P5ZMN0"/>
<comment type="caution">
    <text evidence="1">The sequence shown here is derived from an EMBL/GenBank/DDBJ whole genome shotgun (WGS) entry which is preliminary data.</text>
</comment>